<gene>
    <name evidence="6" type="ORF">H9659_05925</name>
</gene>
<evidence type="ECO:0000256" key="1">
    <source>
        <dbReference type="ARBA" id="ARBA00004141"/>
    </source>
</evidence>
<keyword evidence="3 5" id="KW-1133">Transmembrane helix</keyword>
<evidence type="ECO:0000313" key="7">
    <source>
        <dbReference type="Proteomes" id="UP000659496"/>
    </source>
</evidence>
<evidence type="ECO:0000256" key="2">
    <source>
        <dbReference type="ARBA" id="ARBA00022692"/>
    </source>
</evidence>
<keyword evidence="2 5" id="KW-0812">Transmembrane</keyword>
<proteinExistence type="predicted"/>
<comment type="caution">
    <text evidence="6">The sequence shown here is derived from an EMBL/GenBank/DDBJ whole genome shotgun (WGS) entry which is preliminary data.</text>
</comment>
<organism evidence="6 7">
    <name type="scientific">Sporosarcina gallistercoris</name>
    <dbReference type="NCBI Taxonomy" id="2762245"/>
    <lineage>
        <taxon>Bacteria</taxon>
        <taxon>Bacillati</taxon>
        <taxon>Bacillota</taxon>
        <taxon>Bacilli</taxon>
        <taxon>Bacillales</taxon>
        <taxon>Caryophanaceae</taxon>
        <taxon>Sporosarcina</taxon>
    </lineage>
</organism>
<evidence type="ECO:0000313" key="6">
    <source>
        <dbReference type="EMBL" id="MBD7907860.1"/>
    </source>
</evidence>
<evidence type="ECO:0000256" key="4">
    <source>
        <dbReference type="ARBA" id="ARBA00023136"/>
    </source>
</evidence>
<evidence type="ECO:0000256" key="5">
    <source>
        <dbReference type="SAM" id="Phobius"/>
    </source>
</evidence>
<feature type="transmembrane region" description="Helical" evidence="5">
    <location>
        <begin position="46"/>
        <end position="65"/>
    </location>
</feature>
<dbReference type="InterPro" id="IPR019109">
    <property type="entry name" value="MamF_MmsF"/>
</dbReference>
<dbReference type="Pfam" id="PF09685">
    <property type="entry name" value="MamF_MmsF"/>
    <property type="match status" value="1"/>
</dbReference>
<sequence>METKGLKILIHASAFFAPCLVPVAIYIMTFFVELDEQIKRLSIQALLFQLVMGALIVISTILSVILIGIPFLIGFVIMTIVIPIIAIVKTLQDEPYNYPIVGRWF</sequence>
<comment type="subcellular location">
    <subcellularLocation>
        <location evidence="1">Membrane</location>
        <topology evidence="1">Multi-pass membrane protein</topology>
    </subcellularLocation>
</comment>
<evidence type="ECO:0000256" key="3">
    <source>
        <dbReference type="ARBA" id="ARBA00022989"/>
    </source>
</evidence>
<dbReference type="RefSeq" id="WP_191689014.1">
    <property type="nucleotide sequence ID" value="NZ_JACSQY010000003.1"/>
</dbReference>
<protein>
    <submittedName>
        <fullName evidence="6">DUF4870 domain-containing protein</fullName>
    </submittedName>
</protein>
<feature type="transmembrane region" description="Helical" evidence="5">
    <location>
        <begin position="12"/>
        <end position="34"/>
    </location>
</feature>
<dbReference type="EMBL" id="JACSQY010000003">
    <property type="protein sequence ID" value="MBD7907860.1"/>
    <property type="molecule type" value="Genomic_DNA"/>
</dbReference>
<keyword evidence="4 5" id="KW-0472">Membrane</keyword>
<keyword evidence="7" id="KW-1185">Reference proteome</keyword>
<feature type="transmembrane region" description="Helical" evidence="5">
    <location>
        <begin position="71"/>
        <end position="88"/>
    </location>
</feature>
<accession>A0ABR8PI64</accession>
<reference evidence="6 7" key="1">
    <citation type="submission" date="2020-08" db="EMBL/GenBank/DDBJ databases">
        <title>A Genomic Blueprint of the Chicken Gut Microbiome.</title>
        <authorList>
            <person name="Gilroy R."/>
            <person name="Ravi A."/>
            <person name="Getino M."/>
            <person name="Pursley I."/>
            <person name="Horton D.L."/>
            <person name="Alikhan N.-F."/>
            <person name="Baker D."/>
            <person name="Gharbi K."/>
            <person name="Hall N."/>
            <person name="Watson M."/>
            <person name="Adriaenssens E.M."/>
            <person name="Foster-Nyarko E."/>
            <person name="Jarju S."/>
            <person name="Secka A."/>
            <person name="Antonio M."/>
            <person name="Oren A."/>
            <person name="Chaudhuri R."/>
            <person name="La Ragione R.M."/>
            <person name="Hildebrand F."/>
            <person name="Pallen M.J."/>
        </authorList>
    </citation>
    <scope>NUCLEOTIDE SEQUENCE [LARGE SCALE GENOMIC DNA]</scope>
    <source>
        <strain evidence="6 7">Sa3CUA8</strain>
    </source>
</reference>
<name>A0ABR8PI64_9BACL</name>
<dbReference type="Proteomes" id="UP000659496">
    <property type="component" value="Unassembled WGS sequence"/>
</dbReference>